<evidence type="ECO:0000256" key="2">
    <source>
        <dbReference type="ARBA" id="ARBA00007400"/>
    </source>
</evidence>
<keyword evidence="5 7" id="KW-1133">Transmembrane helix</keyword>
<feature type="transmembrane region" description="Helical" evidence="7">
    <location>
        <begin position="55"/>
        <end position="73"/>
    </location>
</feature>
<feature type="transmembrane region" description="Helical" evidence="7">
    <location>
        <begin position="12"/>
        <end position="35"/>
    </location>
</feature>
<dbReference type="InterPro" id="IPR002656">
    <property type="entry name" value="Acyl_transf_3_dom"/>
</dbReference>
<comment type="subcellular location">
    <subcellularLocation>
        <location evidence="7">Cell inner membrane</location>
        <topology evidence="7">Multi-pass membrane protein</topology>
    </subcellularLocation>
    <subcellularLocation>
        <location evidence="1">Cell membrane</location>
        <topology evidence="1">Multi-pass membrane protein</topology>
    </subcellularLocation>
</comment>
<evidence type="ECO:0000256" key="1">
    <source>
        <dbReference type="ARBA" id="ARBA00004651"/>
    </source>
</evidence>
<keyword evidence="3 7" id="KW-1003">Cell membrane</keyword>
<feature type="transmembrane region" description="Helical" evidence="7">
    <location>
        <begin position="272"/>
        <end position="290"/>
    </location>
</feature>
<feature type="domain" description="Acyltransferase 3" evidence="8">
    <location>
        <begin position="12"/>
        <end position="324"/>
    </location>
</feature>
<dbReference type="eggNOG" id="COG3274">
    <property type="taxonomic scope" value="Bacteria"/>
</dbReference>
<evidence type="ECO:0000259" key="8">
    <source>
        <dbReference type="Pfam" id="PF01757"/>
    </source>
</evidence>
<dbReference type="EC" id="2.3.1.-" evidence="7"/>
<comment type="pathway">
    <text evidence="7">Bacterial outer membrane biogenesis; enterobacterial common antigen biosynthesis.</text>
</comment>
<evidence type="ECO:0000256" key="4">
    <source>
        <dbReference type="ARBA" id="ARBA00022692"/>
    </source>
</evidence>
<dbReference type="PANTHER" id="PTHR40074">
    <property type="entry name" value="O-ACETYLTRANSFERASE WECH"/>
    <property type="match status" value="1"/>
</dbReference>
<evidence type="ECO:0000256" key="5">
    <source>
        <dbReference type="ARBA" id="ARBA00022989"/>
    </source>
</evidence>
<comment type="similarity">
    <text evidence="2 7">Belongs to the acyltransferase 3 family.</text>
</comment>
<dbReference type="HOGENOM" id="CLU_047714_3_0_6"/>
<dbReference type="Pfam" id="PF01757">
    <property type="entry name" value="Acyl_transf_3"/>
    <property type="match status" value="1"/>
</dbReference>
<reference evidence="9 10" key="1">
    <citation type="submission" date="2010-02" db="EMBL/GenBank/DDBJ databases">
        <authorList>
            <person name="Weinstock G."/>
            <person name="Sodergren E."/>
            <person name="Clifton S."/>
            <person name="Fulton L."/>
            <person name="Fulton B."/>
            <person name="Courtney L."/>
            <person name="Fronick C."/>
            <person name="Harrison M."/>
            <person name="Strong C."/>
            <person name="Farmer C."/>
            <person name="Delahaunty K."/>
            <person name="Markovic C."/>
            <person name="Hall O."/>
            <person name="Minx P."/>
            <person name="Tomlinson C."/>
            <person name="Mitreva M."/>
            <person name="Nelson J."/>
            <person name="Hou S."/>
            <person name="Wollam A."/>
            <person name="Pepin K.H."/>
            <person name="Johnson M."/>
            <person name="Bhonagiri V."/>
            <person name="Zhang X."/>
            <person name="Suruliraj S."/>
            <person name="Warren W."/>
            <person name="Chinwalla A."/>
            <person name="Mardis E.R."/>
            <person name="Wilson R.K."/>
        </authorList>
    </citation>
    <scope>NUCLEOTIDE SEQUENCE [LARGE SCALE GENOMIC DNA]</scope>
    <source>
        <strain evidence="9 10">ATCC 29220</strain>
    </source>
</reference>
<evidence type="ECO:0000256" key="3">
    <source>
        <dbReference type="ARBA" id="ARBA00022475"/>
    </source>
</evidence>
<keyword evidence="7 9" id="KW-0012">Acyltransferase</keyword>
<keyword evidence="4 7" id="KW-0812">Transmembrane</keyword>
<proteinExistence type="inferred from homology"/>
<feature type="transmembrane region" description="Helical" evidence="7">
    <location>
        <begin position="178"/>
        <end position="196"/>
    </location>
</feature>
<name>D4BII2_9ENTR</name>
<dbReference type="EMBL" id="ABWL02000023">
    <property type="protein sequence ID" value="EFE06226.1"/>
    <property type="molecule type" value="Genomic_DNA"/>
</dbReference>
<dbReference type="UniPathway" id="UPA00566"/>
<keyword evidence="7" id="KW-0997">Cell inner membrane</keyword>
<evidence type="ECO:0000313" key="9">
    <source>
        <dbReference type="EMBL" id="EFE06226.1"/>
    </source>
</evidence>
<comment type="caution">
    <text evidence="9">The sequence shown here is derived from an EMBL/GenBank/DDBJ whole genome shotgun (WGS) entry which is preliminary data.</text>
</comment>
<gene>
    <name evidence="7" type="primary">wecH</name>
    <name evidence="9" type="ORF">CIT292_10349</name>
</gene>
<dbReference type="GO" id="GO:0005886">
    <property type="term" value="C:plasma membrane"/>
    <property type="evidence" value="ECO:0007669"/>
    <property type="project" value="UniProtKB-SubCell"/>
</dbReference>
<dbReference type="GO" id="GO:0016413">
    <property type="term" value="F:O-acetyltransferase activity"/>
    <property type="evidence" value="ECO:0007669"/>
    <property type="project" value="InterPro"/>
</dbReference>
<feature type="transmembrane region" description="Helical" evidence="7">
    <location>
        <begin position="149"/>
        <end position="166"/>
    </location>
</feature>
<evidence type="ECO:0000256" key="7">
    <source>
        <dbReference type="HAMAP-Rule" id="MF_01949"/>
    </source>
</evidence>
<feature type="transmembrane region" description="Helical" evidence="7">
    <location>
        <begin position="310"/>
        <end position="327"/>
    </location>
</feature>
<keyword evidence="7 9" id="KW-0808">Transferase</keyword>
<feature type="transmembrane region" description="Helical" evidence="7">
    <location>
        <begin position="120"/>
        <end position="137"/>
    </location>
</feature>
<sequence length="337" mass="38078">METEELMQPKILWIDNLRGIACLMVVMIHTTTWYITNAQSVSPLNWDLANVLNSLSRVSVPLFFMISGYLFFGERSASPRHFLRIALCIVFYSSVSLAYILLFTSINAELSLKNLLQKPVFYHLWFFFAIAVIYLVSPLIQVKKISGKMLLALMVVIGVIANPNTVSQKIGGFEWLPVNLYISGDTFYYILYGMLGRAIGMMDTQKRSLTWLCAALYIAAVFVISRGTLHELRWRGNFADTWYLYCGPAVFICAASLLTLVKNTLSTRTLPVLGFISRHSLGIYGFHAPIIHALRTNGIELKAWPPLDMLWIFSATLAGSLLLSMLLQRIDTRRLVS</sequence>
<protein>
    <recommendedName>
        <fullName evidence="7">O-acetyltransferase WecH</fullName>
        <ecNumber evidence="7">2.3.1.-</ecNumber>
    </recommendedName>
</protein>
<dbReference type="GO" id="GO:0009246">
    <property type="term" value="P:enterobacterial common antigen biosynthetic process"/>
    <property type="evidence" value="ECO:0007669"/>
    <property type="project" value="UniProtKB-UniRule"/>
</dbReference>
<evidence type="ECO:0000256" key="6">
    <source>
        <dbReference type="ARBA" id="ARBA00023136"/>
    </source>
</evidence>
<dbReference type="InterPro" id="IPR032905">
    <property type="entry name" value="WecH"/>
</dbReference>
<accession>D4BII2</accession>
<dbReference type="Proteomes" id="UP000003880">
    <property type="component" value="Unassembled WGS sequence"/>
</dbReference>
<feature type="transmembrane region" description="Helical" evidence="7">
    <location>
        <begin position="85"/>
        <end position="108"/>
    </location>
</feature>
<dbReference type="HAMAP" id="MF_01949">
    <property type="entry name" value="Acetyltr_WecH"/>
    <property type="match status" value="1"/>
</dbReference>
<keyword evidence="6 7" id="KW-0472">Membrane</keyword>
<dbReference type="PANTHER" id="PTHR40074:SF2">
    <property type="entry name" value="O-ACETYLTRANSFERASE WECH"/>
    <property type="match status" value="1"/>
</dbReference>
<dbReference type="AlphaFoldDB" id="D4BII2"/>
<feature type="transmembrane region" description="Helical" evidence="7">
    <location>
        <begin position="241"/>
        <end position="260"/>
    </location>
</feature>
<organism evidence="9 10">
    <name type="scientific">Citrobacter youngae ATCC 29220</name>
    <dbReference type="NCBI Taxonomy" id="500640"/>
    <lineage>
        <taxon>Bacteria</taxon>
        <taxon>Pseudomonadati</taxon>
        <taxon>Pseudomonadota</taxon>
        <taxon>Gammaproteobacteria</taxon>
        <taxon>Enterobacterales</taxon>
        <taxon>Enterobacteriaceae</taxon>
        <taxon>Citrobacter</taxon>
        <taxon>Citrobacter freundii complex</taxon>
    </lineage>
</organism>
<evidence type="ECO:0000313" key="10">
    <source>
        <dbReference type="Proteomes" id="UP000003880"/>
    </source>
</evidence>
<feature type="transmembrane region" description="Helical" evidence="7">
    <location>
        <begin position="208"/>
        <end position="229"/>
    </location>
</feature>
<comment type="function">
    <text evidence="7">Responsible for the incorporation of O-acetyl groups into the enterobacterial common antigen (ECA) trisaccharide repeat units.</text>
</comment>